<evidence type="ECO:0000313" key="2">
    <source>
        <dbReference type="Proteomes" id="UP001189429"/>
    </source>
</evidence>
<dbReference type="EMBL" id="CAUYUJ010015282">
    <property type="protein sequence ID" value="CAK0851965.1"/>
    <property type="molecule type" value="Genomic_DNA"/>
</dbReference>
<evidence type="ECO:0000313" key="1">
    <source>
        <dbReference type="EMBL" id="CAK0851965.1"/>
    </source>
</evidence>
<comment type="caution">
    <text evidence="1">The sequence shown here is derived from an EMBL/GenBank/DDBJ whole genome shotgun (WGS) entry which is preliminary data.</text>
</comment>
<protein>
    <submittedName>
        <fullName evidence="1">Uncharacterized protein</fullName>
    </submittedName>
</protein>
<dbReference type="Proteomes" id="UP001189429">
    <property type="component" value="Unassembled WGS sequence"/>
</dbReference>
<sequence length="784" mass="85559">MADVLEARQGLLDKIGGKPREFYAFASAPLSQEHSEMIKGAPMELVSTILALNLNALIDKVPTNPEYVGTLLSALTVESSNTLPLSTLLECGDAGRAKAQAAKLQTSLVLALGNVVFKITDESAIGLISQKIVTVFPKLADSIFGMDMGSADFVNGLAPQAAMDLGAMSIVAQVLDHMRAADAHGPVFPAQLRHSIVKLVSSVAKVSARMKVNFKSLGGSHSTHGKKAWGEMCRMTDAAAKHQEDTSQNEFVKRARELAHQVRVGEPEKAYEALIAVCELPSEACNFGDFFSQRGVAEDSESPAKGEMLEVCNTFCDGTLQLFNVAVNLTMSFNDLFTGIYEGSGYTPPLTDRQVNPDEEEPDQYEMLRVFHTAFKIMQHFDLNEGDANVVYHLMHRFEVAAKLYDARESEGKTDCKEVVEVWTMALQAEHKMKLALRSRPLPTTCPTAPSALLILHNIGSLYMDDRFRSVLLHRVLALPPDKQKTLIGILDTKTNVLPKSSLEVLTFAKTLVRVADADERQRAGRSSGLVELNSLLSDIVTAKADFKEACDDSALVERVLKHAEAEWDTLFKQTKAAMDFISSLKLDFVEKYGALYDAIEKWDFQEVGWLTKPSDTKDRNTGSQIAIAVAQFPTTSKVVENVCGNIKWQESAKSQAMIQLQAALPTAKETLGQAAQLAACIALAHLLVVGGSKAAVSDYDQTVKWTQSCLGVSHGELPSKLREKLEELRRSLLGDPINKATESKFKDCDAISVATSSAATAATSRQNRKRWAKTAFNQAVVAD</sequence>
<proteinExistence type="predicted"/>
<gene>
    <name evidence="1" type="ORF">PCOR1329_LOCUS43954</name>
</gene>
<organism evidence="1 2">
    <name type="scientific">Prorocentrum cordatum</name>
    <dbReference type="NCBI Taxonomy" id="2364126"/>
    <lineage>
        <taxon>Eukaryota</taxon>
        <taxon>Sar</taxon>
        <taxon>Alveolata</taxon>
        <taxon>Dinophyceae</taxon>
        <taxon>Prorocentrales</taxon>
        <taxon>Prorocentraceae</taxon>
        <taxon>Prorocentrum</taxon>
    </lineage>
</organism>
<keyword evidence="2" id="KW-1185">Reference proteome</keyword>
<name>A0ABN9TZZ8_9DINO</name>
<accession>A0ABN9TZZ8</accession>
<reference evidence="1" key="1">
    <citation type="submission" date="2023-10" db="EMBL/GenBank/DDBJ databases">
        <authorList>
            <person name="Chen Y."/>
            <person name="Shah S."/>
            <person name="Dougan E. K."/>
            <person name="Thang M."/>
            <person name="Chan C."/>
        </authorList>
    </citation>
    <scope>NUCLEOTIDE SEQUENCE [LARGE SCALE GENOMIC DNA]</scope>
</reference>